<evidence type="ECO:0000313" key="2">
    <source>
        <dbReference type="Proteomes" id="UP000076858"/>
    </source>
</evidence>
<reference evidence="1 2" key="1">
    <citation type="submission" date="2016-03" db="EMBL/GenBank/DDBJ databases">
        <title>EvidentialGene: Evidence-directed Construction of Genes on Genomes.</title>
        <authorList>
            <person name="Gilbert D.G."/>
            <person name="Choi J.-H."/>
            <person name="Mockaitis K."/>
            <person name="Colbourne J."/>
            <person name="Pfrender M."/>
        </authorList>
    </citation>
    <scope>NUCLEOTIDE SEQUENCE [LARGE SCALE GENOMIC DNA]</scope>
    <source>
        <strain evidence="1 2">Xinb3</strain>
        <tissue evidence="1">Complete organism</tissue>
    </source>
</reference>
<name>A0A164EI02_9CRUS</name>
<organism evidence="1 2">
    <name type="scientific">Daphnia magna</name>
    <dbReference type="NCBI Taxonomy" id="35525"/>
    <lineage>
        <taxon>Eukaryota</taxon>
        <taxon>Metazoa</taxon>
        <taxon>Ecdysozoa</taxon>
        <taxon>Arthropoda</taxon>
        <taxon>Crustacea</taxon>
        <taxon>Branchiopoda</taxon>
        <taxon>Diplostraca</taxon>
        <taxon>Cladocera</taxon>
        <taxon>Anomopoda</taxon>
        <taxon>Daphniidae</taxon>
        <taxon>Daphnia</taxon>
    </lineage>
</organism>
<accession>A0A164EI02</accession>
<dbReference type="EMBL" id="LRGB01023659">
    <property type="protein sequence ID" value="KZR96801.1"/>
    <property type="molecule type" value="Genomic_DNA"/>
</dbReference>
<dbReference type="PANTHER" id="PTHR46601">
    <property type="entry name" value="ULP_PROTEASE DOMAIN-CONTAINING PROTEIN"/>
    <property type="match status" value="1"/>
</dbReference>
<protein>
    <submittedName>
        <fullName evidence="1">Cc8L18.2-like protein</fullName>
    </submittedName>
</protein>
<gene>
    <name evidence="1" type="ORF">APZ42_008657</name>
</gene>
<dbReference type="PANTHER" id="PTHR46601:SF1">
    <property type="entry name" value="ADF-H DOMAIN-CONTAINING PROTEIN"/>
    <property type="match status" value="1"/>
</dbReference>
<feature type="non-terminal residue" evidence="1">
    <location>
        <position position="107"/>
    </location>
</feature>
<keyword evidence="2" id="KW-1185">Reference proteome</keyword>
<sequence>NYVCMMKRCESCPGTEPLIVFLKKQIGDLSVIKFKQWESTDRTILVNTELPTTEFLTLLVNKIDCLTVHHYVSKAQSKFCRELKQSLPLNECLLQGDFSQNYSMICL</sequence>
<dbReference type="AlphaFoldDB" id="A0A164EI02"/>
<comment type="caution">
    <text evidence="1">The sequence shown here is derived from an EMBL/GenBank/DDBJ whole genome shotgun (WGS) entry which is preliminary data.</text>
</comment>
<feature type="non-terminal residue" evidence="1">
    <location>
        <position position="1"/>
    </location>
</feature>
<evidence type="ECO:0000313" key="1">
    <source>
        <dbReference type="EMBL" id="KZR96801.1"/>
    </source>
</evidence>
<proteinExistence type="predicted"/>
<dbReference type="STRING" id="35525.A0A164EI02"/>
<dbReference type="Proteomes" id="UP000076858">
    <property type="component" value="Unassembled WGS sequence"/>
</dbReference>